<accession>A0AAF0UGQ3</accession>
<feature type="transmembrane region" description="Helical" evidence="1">
    <location>
        <begin position="20"/>
        <end position="37"/>
    </location>
</feature>
<evidence type="ECO:0000313" key="2">
    <source>
        <dbReference type="EMBL" id="WMV45938.1"/>
    </source>
</evidence>
<proteinExistence type="predicted"/>
<dbReference type="EMBL" id="CP133620">
    <property type="protein sequence ID" value="WMV45938.1"/>
    <property type="molecule type" value="Genomic_DNA"/>
</dbReference>
<keyword evidence="1" id="KW-0812">Transmembrane</keyword>
<keyword evidence="3" id="KW-1185">Reference proteome</keyword>
<evidence type="ECO:0000313" key="3">
    <source>
        <dbReference type="Proteomes" id="UP001234989"/>
    </source>
</evidence>
<dbReference type="PANTHER" id="PTHR33670:SF17">
    <property type="entry name" value="ANTHER-SPECIFIC PROLINE-RICH PROTEIN APG"/>
    <property type="match status" value="1"/>
</dbReference>
<dbReference type="AlphaFoldDB" id="A0AAF0UGQ3"/>
<dbReference type="Proteomes" id="UP001234989">
    <property type="component" value="Chromosome 9"/>
</dbReference>
<evidence type="ECO:0000256" key="1">
    <source>
        <dbReference type="SAM" id="Phobius"/>
    </source>
</evidence>
<dbReference type="PANTHER" id="PTHR33670">
    <property type="entry name" value="SPLICING FACTOR, PROLINE- AND GLUTAMINE-RICH-LIKE"/>
    <property type="match status" value="1"/>
</dbReference>
<reference evidence="2" key="1">
    <citation type="submission" date="2023-08" db="EMBL/GenBank/DDBJ databases">
        <title>A de novo genome assembly of Solanum verrucosum Schlechtendal, a Mexican diploid species geographically isolated from the other diploid A-genome species in potato relatives.</title>
        <authorList>
            <person name="Hosaka K."/>
        </authorList>
    </citation>
    <scope>NUCLEOTIDE SEQUENCE</scope>
    <source>
        <tissue evidence="2">Young leaves</tissue>
    </source>
</reference>
<keyword evidence="1" id="KW-1133">Transmembrane helix</keyword>
<organism evidence="2 3">
    <name type="scientific">Solanum verrucosum</name>
    <dbReference type="NCBI Taxonomy" id="315347"/>
    <lineage>
        <taxon>Eukaryota</taxon>
        <taxon>Viridiplantae</taxon>
        <taxon>Streptophyta</taxon>
        <taxon>Embryophyta</taxon>
        <taxon>Tracheophyta</taxon>
        <taxon>Spermatophyta</taxon>
        <taxon>Magnoliopsida</taxon>
        <taxon>eudicotyledons</taxon>
        <taxon>Gunneridae</taxon>
        <taxon>Pentapetalae</taxon>
        <taxon>asterids</taxon>
        <taxon>lamiids</taxon>
        <taxon>Solanales</taxon>
        <taxon>Solanaceae</taxon>
        <taxon>Solanoideae</taxon>
        <taxon>Solaneae</taxon>
        <taxon>Solanum</taxon>
    </lineage>
</organism>
<keyword evidence="1" id="KW-0472">Membrane</keyword>
<name>A0AAF0UGQ3_SOLVR</name>
<gene>
    <name evidence="2" type="ORF">MTR67_039323</name>
</gene>
<sequence>MHNKLRYNFIIYPVLDLDIMDSVIVDVGLIIYSFFYIKEEKEDMMIVDVKQSYGPELLRNGLGPELEMVPRLTVIADFYAGLGFFSLPPPRSLPLPTFFKMKSEDNLEATSELRCLLRLYLVDYLNGYGMFQYDD</sequence>
<protein>
    <submittedName>
        <fullName evidence="2">Uncharacterized protein</fullName>
    </submittedName>
</protein>